<feature type="transmembrane region" description="Helical" evidence="1">
    <location>
        <begin position="6"/>
        <end position="26"/>
    </location>
</feature>
<comment type="caution">
    <text evidence="2">The sequence shown here is derived from an EMBL/GenBank/DDBJ whole genome shotgun (WGS) entry which is preliminary data.</text>
</comment>
<name>A0A373FCZ6_COMTE</name>
<evidence type="ECO:0000256" key="1">
    <source>
        <dbReference type="SAM" id="Phobius"/>
    </source>
</evidence>
<keyword evidence="1" id="KW-1133">Transmembrane helix</keyword>
<sequence>MAWEFFALITWMVLIWCFIGLVNIACGRPSLLLRFLSTLGVSLSVLGFTLISVVLARYWGLDRLVSISSLMKQAFALAIDLQLLFKILVGFCAMQVLFFAEWLLQKKGAD</sequence>
<keyword evidence="1" id="KW-0472">Membrane</keyword>
<feature type="transmembrane region" description="Helical" evidence="1">
    <location>
        <begin position="81"/>
        <end position="104"/>
    </location>
</feature>
<gene>
    <name evidence="2" type="ORF">DZC30_18730</name>
</gene>
<protein>
    <submittedName>
        <fullName evidence="2">Uncharacterized protein</fullName>
    </submittedName>
</protein>
<accession>A0A373FCZ6</accession>
<dbReference type="EMBL" id="QURR01000029">
    <property type="protein sequence ID" value="RGE41345.1"/>
    <property type="molecule type" value="Genomic_DNA"/>
</dbReference>
<dbReference type="AlphaFoldDB" id="A0A373FCZ6"/>
<evidence type="ECO:0000313" key="2">
    <source>
        <dbReference type="EMBL" id="RGE41345.1"/>
    </source>
</evidence>
<evidence type="ECO:0000313" key="3">
    <source>
        <dbReference type="Proteomes" id="UP000261948"/>
    </source>
</evidence>
<feature type="transmembrane region" description="Helical" evidence="1">
    <location>
        <begin position="38"/>
        <end position="61"/>
    </location>
</feature>
<organism evidence="2 3">
    <name type="scientific">Comamonas testosteroni</name>
    <name type="common">Pseudomonas testosteroni</name>
    <dbReference type="NCBI Taxonomy" id="285"/>
    <lineage>
        <taxon>Bacteria</taxon>
        <taxon>Pseudomonadati</taxon>
        <taxon>Pseudomonadota</taxon>
        <taxon>Betaproteobacteria</taxon>
        <taxon>Burkholderiales</taxon>
        <taxon>Comamonadaceae</taxon>
        <taxon>Comamonas</taxon>
    </lineage>
</organism>
<keyword evidence="3" id="KW-1185">Reference proteome</keyword>
<proteinExistence type="predicted"/>
<reference evidence="2 3" key="1">
    <citation type="submission" date="2018-08" db="EMBL/GenBank/DDBJ databases">
        <title>Comamonas testosteroni strain SWCO2.</title>
        <authorList>
            <person name="Jiang N."/>
            <person name="Zhang X.Z."/>
        </authorList>
    </citation>
    <scope>NUCLEOTIDE SEQUENCE [LARGE SCALE GENOMIC DNA]</scope>
    <source>
        <strain evidence="2 3">SWCO2</strain>
    </source>
</reference>
<dbReference type="Proteomes" id="UP000261948">
    <property type="component" value="Unassembled WGS sequence"/>
</dbReference>
<keyword evidence="1" id="KW-0812">Transmembrane</keyword>